<reference evidence="2 3" key="1">
    <citation type="journal article" date="2018" name="Mol. Biol. Evol.">
        <title>Analysis of the draft genome of the red seaweed Gracilariopsis chorda provides insights into genome size evolution in Rhodophyta.</title>
        <authorList>
            <person name="Lee J."/>
            <person name="Yang E.C."/>
            <person name="Graf L."/>
            <person name="Yang J.H."/>
            <person name="Qiu H."/>
            <person name="Zel Zion U."/>
            <person name="Chan C.X."/>
            <person name="Stephens T.G."/>
            <person name="Weber A.P.M."/>
            <person name="Boo G.H."/>
            <person name="Boo S.M."/>
            <person name="Kim K.M."/>
            <person name="Shin Y."/>
            <person name="Jung M."/>
            <person name="Lee S.J."/>
            <person name="Yim H.S."/>
            <person name="Lee J.H."/>
            <person name="Bhattacharya D."/>
            <person name="Yoon H.S."/>
        </authorList>
    </citation>
    <scope>NUCLEOTIDE SEQUENCE [LARGE SCALE GENOMIC DNA]</scope>
    <source>
        <strain evidence="2 3">SKKU-2015</strain>
        <tissue evidence="2">Whole body</tissue>
    </source>
</reference>
<accession>A0A2V3IVH0</accession>
<comment type="caution">
    <text evidence="2">The sequence shown here is derived from an EMBL/GenBank/DDBJ whole genome shotgun (WGS) entry which is preliminary data.</text>
</comment>
<feature type="region of interest" description="Disordered" evidence="1">
    <location>
        <begin position="1"/>
        <end position="21"/>
    </location>
</feature>
<name>A0A2V3IVH0_9FLOR</name>
<proteinExistence type="predicted"/>
<evidence type="ECO:0000313" key="2">
    <source>
        <dbReference type="EMBL" id="PXF46083.1"/>
    </source>
</evidence>
<dbReference type="OrthoDB" id="214at2759"/>
<dbReference type="EMBL" id="NBIV01000044">
    <property type="protein sequence ID" value="PXF46083.1"/>
    <property type="molecule type" value="Genomic_DNA"/>
</dbReference>
<evidence type="ECO:0000313" key="3">
    <source>
        <dbReference type="Proteomes" id="UP000247409"/>
    </source>
</evidence>
<keyword evidence="3" id="KW-1185">Reference proteome</keyword>
<dbReference type="Proteomes" id="UP000247409">
    <property type="component" value="Unassembled WGS sequence"/>
</dbReference>
<evidence type="ECO:0000256" key="1">
    <source>
        <dbReference type="SAM" id="MobiDB-lite"/>
    </source>
</evidence>
<dbReference type="AlphaFoldDB" id="A0A2V3IVH0"/>
<organism evidence="2 3">
    <name type="scientific">Gracilariopsis chorda</name>
    <dbReference type="NCBI Taxonomy" id="448386"/>
    <lineage>
        <taxon>Eukaryota</taxon>
        <taxon>Rhodophyta</taxon>
        <taxon>Florideophyceae</taxon>
        <taxon>Rhodymeniophycidae</taxon>
        <taxon>Gracilariales</taxon>
        <taxon>Gracilariaceae</taxon>
        <taxon>Gracilariopsis</taxon>
    </lineage>
</organism>
<sequence length="230" mass="26315">MGTGEPVVDFSYAPPSTSTTSQYLTPAEAAQHQLQPAVSSLTPPPLPPPEGSSHRRFLVFDELPKIVWNIDPIIKLKFRKYFYPLAVTRLSLGADLDLRRKQLSFKWSWRDRIIGSRLEFADDKISITKRFDIDTRTKLDVRASFDIHSRKTLFSLNIRPFLGILPHDRPPAGLTIRQKVPMDKRMQVEFQGRLSVPEARISNETASAFSLGEGNFVFDLEELNFRFLLQ</sequence>
<protein>
    <submittedName>
        <fullName evidence="2">Uncharacterized protein</fullName>
    </submittedName>
</protein>
<gene>
    <name evidence="2" type="ORF">BWQ96_04089</name>
</gene>